<dbReference type="InterPro" id="IPR051267">
    <property type="entry name" value="STEAP_metalloreductase"/>
</dbReference>
<dbReference type="Gene3D" id="3.40.50.720">
    <property type="entry name" value="NAD(P)-binding Rossmann-like Domain"/>
    <property type="match status" value="1"/>
</dbReference>
<dbReference type="InterPro" id="IPR036291">
    <property type="entry name" value="NAD(P)-bd_dom_sf"/>
</dbReference>
<evidence type="ECO:0000259" key="2">
    <source>
        <dbReference type="Pfam" id="PF03807"/>
    </source>
</evidence>
<protein>
    <submittedName>
        <fullName evidence="3">NADP oxidoreductase</fullName>
    </submittedName>
</protein>
<keyword evidence="4" id="KW-1185">Reference proteome</keyword>
<dbReference type="PANTHER" id="PTHR14239">
    <property type="entry name" value="DUDULIN-RELATED"/>
    <property type="match status" value="1"/>
</dbReference>
<dbReference type="GO" id="GO:0016491">
    <property type="term" value="F:oxidoreductase activity"/>
    <property type="evidence" value="ECO:0007669"/>
    <property type="project" value="UniProtKB-KW"/>
</dbReference>
<evidence type="ECO:0000313" key="3">
    <source>
        <dbReference type="EMBL" id="MWV42144.1"/>
    </source>
</evidence>
<organism evidence="3 4">
    <name type="scientific">Paenibacillus dendrobii</name>
    <dbReference type="NCBI Taxonomy" id="2691084"/>
    <lineage>
        <taxon>Bacteria</taxon>
        <taxon>Bacillati</taxon>
        <taxon>Bacillota</taxon>
        <taxon>Bacilli</taxon>
        <taxon>Bacillales</taxon>
        <taxon>Paenibacillaceae</taxon>
        <taxon>Paenibacillus</taxon>
    </lineage>
</organism>
<feature type="domain" description="Pyrroline-5-carboxylate reductase catalytic N-terminal" evidence="2">
    <location>
        <begin position="2"/>
        <end position="93"/>
    </location>
</feature>
<evidence type="ECO:0000313" key="4">
    <source>
        <dbReference type="Proteomes" id="UP000460318"/>
    </source>
</evidence>
<dbReference type="Pfam" id="PF03807">
    <property type="entry name" value="F420_oxidored"/>
    <property type="match status" value="1"/>
</dbReference>
<sequence length="218" mass="23272">MKIAIIGAGNIGGNLARRLTKLGHDVSIANSRGPQTLQELAAETGAKPKEVTDVARNAELVIVTIPQKNIPDLPAGVLDHTAPNAVIIDTGNYYPQQRDGLIAEIEAGLPESRWVEQHLNRTIIKAFNGIAAQSLLERGLPSGSPGRLALPVAGDDPSAKQIVLALIEELGFDALDAGGLEESWRQQPGTPSYREHNLESLRQALSEASPERSEAFKA</sequence>
<gene>
    <name evidence="3" type="ORF">GRF59_00740</name>
</gene>
<comment type="caution">
    <text evidence="3">The sequence shown here is derived from an EMBL/GenBank/DDBJ whole genome shotgun (WGS) entry which is preliminary data.</text>
</comment>
<dbReference type="SUPFAM" id="SSF51735">
    <property type="entry name" value="NAD(P)-binding Rossmann-fold domains"/>
    <property type="match status" value="1"/>
</dbReference>
<dbReference type="EMBL" id="WUBI01000001">
    <property type="protein sequence ID" value="MWV42144.1"/>
    <property type="molecule type" value="Genomic_DNA"/>
</dbReference>
<dbReference type="Proteomes" id="UP000460318">
    <property type="component" value="Unassembled WGS sequence"/>
</dbReference>
<keyword evidence="1" id="KW-0560">Oxidoreductase</keyword>
<dbReference type="RefSeq" id="WP_160495772.1">
    <property type="nucleotide sequence ID" value="NZ_WUBI01000001.1"/>
</dbReference>
<dbReference type="PANTHER" id="PTHR14239:SF10">
    <property type="entry name" value="REDUCTASE"/>
    <property type="match status" value="1"/>
</dbReference>
<evidence type="ECO:0000256" key="1">
    <source>
        <dbReference type="ARBA" id="ARBA00023002"/>
    </source>
</evidence>
<accession>A0A7X3IDY2</accession>
<reference evidence="3 4" key="1">
    <citation type="submission" date="2019-12" db="EMBL/GenBank/DDBJ databases">
        <title>Paenibacillus sp. nov., an endophytic bacterium isolated from the stem of Dendrobium.</title>
        <authorList>
            <person name="Zhao R."/>
        </authorList>
    </citation>
    <scope>NUCLEOTIDE SEQUENCE [LARGE SCALE GENOMIC DNA]</scope>
    <source>
        <strain evidence="3 4">HJL G12</strain>
    </source>
</reference>
<dbReference type="AlphaFoldDB" id="A0A7X3IDY2"/>
<name>A0A7X3IDY2_9BACL</name>
<dbReference type="InterPro" id="IPR028939">
    <property type="entry name" value="P5C_Rdtase_cat_N"/>
</dbReference>
<proteinExistence type="predicted"/>